<dbReference type="AlphaFoldDB" id="E1RCJ3"/>
<dbReference type="EMBL" id="CP002116">
    <property type="protein sequence ID" value="ADK80073.1"/>
    <property type="molecule type" value="Genomic_DNA"/>
</dbReference>
<dbReference type="PANTHER" id="PTHR36111">
    <property type="entry name" value="INNER MEMBRANE PROTEIN-RELATED"/>
    <property type="match status" value="1"/>
</dbReference>
<dbReference type="OrthoDB" id="9797976at2"/>
<evidence type="ECO:0008006" key="4">
    <source>
        <dbReference type="Google" id="ProtNLM"/>
    </source>
</evidence>
<accession>E1RCJ3</accession>
<feature type="transmembrane region" description="Helical" evidence="1">
    <location>
        <begin position="33"/>
        <end position="50"/>
    </location>
</feature>
<proteinExistence type="predicted"/>
<evidence type="ECO:0000256" key="1">
    <source>
        <dbReference type="SAM" id="Phobius"/>
    </source>
</evidence>
<reference evidence="2 3" key="1">
    <citation type="journal article" date="2010" name="Stand. Genomic Sci.">
        <title>Complete genome sequence of Spirochaeta smaragdinae type strain (SEBR 4228).</title>
        <authorList>
            <person name="Mavromatis K."/>
            <person name="Yasawong M."/>
            <person name="Chertkov O."/>
            <person name="Lapidus A."/>
            <person name="Lucas S."/>
            <person name="Nolan M."/>
            <person name="Del Rio T.G."/>
            <person name="Tice H."/>
            <person name="Cheng J.F."/>
            <person name="Pitluck S."/>
            <person name="Liolios K."/>
            <person name="Ivanova N."/>
            <person name="Tapia R."/>
            <person name="Han C."/>
            <person name="Bruce D."/>
            <person name="Goodwin L."/>
            <person name="Pati A."/>
            <person name="Chen A."/>
            <person name="Palaniappan K."/>
            <person name="Land M."/>
            <person name="Hauser L."/>
            <person name="Chang Y.J."/>
            <person name="Jeffries C.D."/>
            <person name="Detter J.C."/>
            <person name="Rohde M."/>
            <person name="Brambilla E."/>
            <person name="Spring S."/>
            <person name="Goker M."/>
            <person name="Sikorski J."/>
            <person name="Woyke T."/>
            <person name="Bristow J."/>
            <person name="Eisen J.A."/>
            <person name="Markowitz V."/>
            <person name="Hugenholtz P."/>
            <person name="Klenk H.P."/>
            <person name="Kyrpides N.C."/>
        </authorList>
    </citation>
    <scope>NUCLEOTIDE SEQUENCE [LARGE SCALE GENOMIC DNA]</scope>
    <source>
        <strain evidence="3">DSM 11293 / JCM 15392 / SEBR 4228</strain>
    </source>
</reference>
<gene>
    <name evidence="2" type="ordered locus">Spirs_0939</name>
</gene>
<protein>
    <recommendedName>
        <fullName evidence="4">DUF554 domain-containing protein</fullName>
    </recommendedName>
</protein>
<dbReference type="Proteomes" id="UP000002318">
    <property type="component" value="Chromosome"/>
</dbReference>
<feature type="transmembrane region" description="Helical" evidence="1">
    <location>
        <begin position="144"/>
        <end position="167"/>
    </location>
</feature>
<keyword evidence="1" id="KW-1133">Transmembrane helix</keyword>
<dbReference type="STRING" id="573413.Spirs_0939"/>
<dbReference type="eggNOG" id="COG1811">
    <property type="taxonomic scope" value="Bacteria"/>
</dbReference>
<dbReference type="KEGG" id="ssm:Spirs_0939"/>
<sequence>MIATIVNCITVFFGSLIGITVHAKIRDDIRDVVYIGAGCISLVIGLQMAFESARVLYLVFSLFLGGILGTIWNIEGWIMRFGTFLESLVKRGRQETAENKNFALGFLNASVLFCVGAMTIVGAMKAGAEGDYDLILMKSIMDGFMAIMFSAALGIGVMFSIITILVYQGGLTLLAGWIGPMIGQLGLSEISGVGGVLVMMIGINLLGLREIKTANFLPSLLIVLAFTGAEPYWLPAAKSFFGF</sequence>
<keyword evidence="1" id="KW-0812">Transmembrane</keyword>
<evidence type="ECO:0000313" key="2">
    <source>
        <dbReference type="EMBL" id="ADK80073.1"/>
    </source>
</evidence>
<feature type="transmembrane region" description="Helical" evidence="1">
    <location>
        <begin position="55"/>
        <end position="74"/>
    </location>
</feature>
<keyword evidence="3" id="KW-1185">Reference proteome</keyword>
<dbReference type="Pfam" id="PF04474">
    <property type="entry name" value="DUF554"/>
    <property type="match status" value="1"/>
</dbReference>
<evidence type="ECO:0000313" key="3">
    <source>
        <dbReference type="Proteomes" id="UP000002318"/>
    </source>
</evidence>
<name>E1RCJ3_SEDSS</name>
<feature type="transmembrane region" description="Helical" evidence="1">
    <location>
        <begin position="187"/>
        <end position="208"/>
    </location>
</feature>
<keyword evidence="1" id="KW-0472">Membrane</keyword>
<dbReference type="InterPro" id="IPR007563">
    <property type="entry name" value="DUF554"/>
</dbReference>
<organism evidence="2 3">
    <name type="scientific">Sediminispirochaeta smaragdinae (strain DSM 11293 / JCM 15392 / SEBR 4228)</name>
    <name type="common">Spirochaeta smaragdinae</name>
    <dbReference type="NCBI Taxonomy" id="573413"/>
    <lineage>
        <taxon>Bacteria</taxon>
        <taxon>Pseudomonadati</taxon>
        <taxon>Spirochaetota</taxon>
        <taxon>Spirochaetia</taxon>
        <taxon>Spirochaetales</taxon>
        <taxon>Spirochaetaceae</taxon>
        <taxon>Sediminispirochaeta</taxon>
    </lineage>
</organism>
<dbReference type="PANTHER" id="PTHR36111:SF2">
    <property type="entry name" value="INNER MEMBRANE PROTEIN"/>
    <property type="match status" value="1"/>
</dbReference>
<dbReference type="HOGENOM" id="CLU_091659_0_0_12"/>
<feature type="transmembrane region" description="Helical" evidence="1">
    <location>
        <begin position="215"/>
        <end position="234"/>
    </location>
</feature>
<feature type="transmembrane region" description="Helical" evidence="1">
    <location>
        <begin position="102"/>
        <end position="123"/>
    </location>
</feature>